<dbReference type="GO" id="GO:0019825">
    <property type="term" value="F:oxygen binding"/>
    <property type="evidence" value="ECO:0007669"/>
    <property type="project" value="InterPro"/>
</dbReference>
<comment type="catalytic activity">
    <reaction evidence="13 15">
        <text>2 nitric oxide + NADH + 2 O2 = 2 nitrate + NAD(+) + H(+)</text>
        <dbReference type="Rhea" id="RHEA:19469"/>
        <dbReference type="ChEBI" id="CHEBI:15378"/>
        <dbReference type="ChEBI" id="CHEBI:15379"/>
        <dbReference type="ChEBI" id="CHEBI:16480"/>
        <dbReference type="ChEBI" id="CHEBI:17632"/>
        <dbReference type="ChEBI" id="CHEBI:57540"/>
        <dbReference type="ChEBI" id="CHEBI:57945"/>
        <dbReference type="EC" id="1.14.12.17"/>
    </reaction>
</comment>
<dbReference type="RefSeq" id="WP_053436554.1">
    <property type="nucleotide sequence ID" value="NZ_LGUF01000007.1"/>
</dbReference>
<feature type="site" description="Involved in heme-bound ligand stabilization and O-O bond activation" evidence="15">
    <location>
        <position position="29"/>
    </location>
</feature>
<comment type="catalytic activity">
    <reaction evidence="14 15">
        <text>2 nitric oxide + NADPH + 2 O2 = 2 nitrate + NADP(+) + H(+)</text>
        <dbReference type="Rhea" id="RHEA:19465"/>
        <dbReference type="ChEBI" id="CHEBI:15378"/>
        <dbReference type="ChEBI" id="CHEBI:15379"/>
        <dbReference type="ChEBI" id="CHEBI:16480"/>
        <dbReference type="ChEBI" id="CHEBI:17632"/>
        <dbReference type="ChEBI" id="CHEBI:57783"/>
        <dbReference type="ChEBI" id="CHEBI:58349"/>
        <dbReference type="EC" id="1.14.12.17"/>
    </reaction>
</comment>
<dbReference type="InterPro" id="IPR001433">
    <property type="entry name" value="OxRdtase_FAD/NAD-bd"/>
</dbReference>
<dbReference type="GO" id="GO:0071500">
    <property type="term" value="P:cellular response to nitrosative stress"/>
    <property type="evidence" value="ECO:0007669"/>
    <property type="project" value="TreeGrafter"/>
</dbReference>
<evidence type="ECO:0000256" key="9">
    <source>
        <dbReference type="ARBA" id="ARBA00022857"/>
    </source>
</evidence>
<evidence type="ECO:0000259" key="16">
    <source>
        <dbReference type="PROSITE" id="PS01033"/>
    </source>
</evidence>
<dbReference type="InterPro" id="IPR017927">
    <property type="entry name" value="FAD-bd_FR_type"/>
</dbReference>
<dbReference type="FunFam" id="2.40.30.10:FF:000034">
    <property type="entry name" value="Flavohemoprotein"/>
    <property type="match status" value="1"/>
</dbReference>
<dbReference type="GO" id="GO:0009636">
    <property type="term" value="P:response to toxic substance"/>
    <property type="evidence" value="ECO:0007669"/>
    <property type="project" value="UniProtKB-KW"/>
</dbReference>
<comment type="caution">
    <text evidence="18">The sequence shown here is derived from an EMBL/GenBank/DDBJ whole genome shotgun (WGS) entry which is preliminary data.</text>
</comment>
<feature type="domain" description="FAD-binding FR-type" evidence="17">
    <location>
        <begin position="152"/>
        <end position="263"/>
    </location>
</feature>
<feature type="domain" description="Globin" evidence="16">
    <location>
        <begin position="1"/>
        <end position="138"/>
    </location>
</feature>
<dbReference type="GO" id="GO:0005344">
    <property type="term" value="F:oxygen carrier activity"/>
    <property type="evidence" value="ECO:0007669"/>
    <property type="project" value="UniProtKB-UniRule"/>
</dbReference>
<dbReference type="InterPro" id="IPR001709">
    <property type="entry name" value="Flavoprot_Pyr_Nucl_cyt_Rdtase"/>
</dbReference>
<keyword evidence="19" id="KW-1185">Reference proteome</keyword>
<dbReference type="InterPro" id="IPR008333">
    <property type="entry name" value="Cbr1-like_FAD-bd_dom"/>
</dbReference>
<dbReference type="PROSITE" id="PS51384">
    <property type="entry name" value="FAD_FR"/>
    <property type="match status" value="1"/>
</dbReference>
<feature type="site" description="Influences the redox potential of the prosthetic heme and FAD groups" evidence="15">
    <location>
        <position position="84"/>
    </location>
</feature>
<dbReference type="EMBL" id="LGUF01000007">
    <property type="protein sequence ID" value="KON89178.1"/>
    <property type="molecule type" value="Genomic_DNA"/>
</dbReference>
<dbReference type="InterPro" id="IPR009050">
    <property type="entry name" value="Globin-like_sf"/>
</dbReference>
<dbReference type="Pfam" id="PF00042">
    <property type="entry name" value="Globin"/>
    <property type="match status" value="1"/>
</dbReference>
<dbReference type="OrthoDB" id="9801223at2"/>
<evidence type="ECO:0000256" key="10">
    <source>
        <dbReference type="ARBA" id="ARBA00023002"/>
    </source>
</evidence>
<keyword evidence="7 15" id="KW-0479">Metal-binding</keyword>
<comment type="cofactor">
    <cofactor evidence="15">
        <name>FAD</name>
        <dbReference type="ChEBI" id="CHEBI:57692"/>
    </cofactor>
    <text evidence="15">Binds 1 FAD per subunit.</text>
</comment>
<keyword evidence="12 15" id="KW-0520">NAD</keyword>
<comment type="similarity">
    <text evidence="1 15">In the C-terminal section; belongs to the flavoprotein pyridine nucleotide cytochrome reductase family.</text>
</comment>
<dbReference type="SUPFAM" id="SSF63380">
    <property type="entry name" value="Riboflavin synthase domain-like"/>
    <property type="match status" value="1"/>
</dbReference>
<keyword evidence="8 15" id="KW-0274">FAD</keyword>
<evidence type="ECO:0000313" key="19">
    <source>
        <dbReference type="Proteomes" id="UP000037109"/>
    </source>
</evidence>
<evidence type="ECO:0000256" key="8">
    <source>
        <dbReference type="ARBA" id="ARBA00022827"/>
    </source>
</evidence>
<evidence type="ECO:0000313" key="18">
    <source>
        <dbReference type="EMBL" id="KON89178.1"/>
    </source>
</evidence>
<dbReference type="Pfam" id="PF00970">
    <property type="entry name" value="FAD_binding_6"/>
    <property type="match status" value="1"/>
</dbReference>
<dbReference type="STRING" id="1459.AF332_21815"/>
<dbReference type="GO" id="GO:0020037">
    <property type="term" value="F:heme binding"/>
    <property type="evidence" value="ECO:0007669"/>
    <property type="project" value="InterPro"/>
</dbReference>
<dbReference type="AlphaFoldDB" id="A0A0M0GHD3"/>
<feature type="region of interest" description="Reductase" evidence="15">
    <location>
        <begin position="149"/>
        <end position="409"/>
    </location>
</feature>
<organism evidence="18 19">
    <name type="scientific">Sporosarcina globispora</name>
    <name type="common">Bacillus globisporus</name>
    <dbReference type="NCBI Taxonomy" id="1459"/>
    <lineage>
        <taxon>Bacteria</taxon>
        <taxon>Bacillati</taxon>
        <taxon>Bacillota</taxon>
        <taxon>Bacilli</taxon>
        <taxon>Bacillales</taxon>
        <taxon>Caryophanaceae</taxon>
        <taxon>Sporosarcina</taxon>
    </lineage>
</organism>
<feature type="binding site" evidence="15">
    <location>
        <begin position="396"/>
        <end position="399"/>
    </location>
    <ligand>
        <name>FAD</name>
        <dbReference type="ChEBI" id="CHEBI:57692"/>
    </ligand>
</feature>
<keyword evidence="9 15" id="KW-0521">NADP</keyword>
<keyword evidence="4 15" id="KW-0349">Heme</keyword>
<dbReference type="Pfam" id="PF00175">
    <property type="entry name" value="NAD_binding_1"/>
    <property type="match status" value="1"/>
</dbReference>
<evidence type="ECO:0000256" key="2">
    <source>
        <dbReference type="ARBA" id="ARBA00008414"/>
    </source>
</evidence>
<dbReference type="SUPFAM" id="SSF46458">
    <property type="entry name" value="Globin-like"/>
    <property type="match status" value="1"/>
</dbReference>
<evidence type="ECO:0000256" key="4">
    <source>
        <dbReference type="ARBA" id="ARBA00022617"/>
    </source>
</evidence>
<dbReference type="SUPFAM" id="SSF52343">
    <property type="entry name" value="Ferredoxin reductase-like, C-terminal NADP-linked domain"/>
    <property type="match status" value="1"/>
</dbReference>
<dbReference type="PANTHER" id="PTHR43396:SF3">
    <property type="entry name" value="FLAVOHEMOPROTEIN"/>
    <property type="match status" value="1"/>
</dbReference>
<keyword evidence="6 15" id="KW-0285">Flavoprotein</keyword>
<dbReference type="Gene3D" id="1.10.490.10">
    <property type="entry name" value="Globins"/>
    <property type="match status" value="1"/>
</dbReference>
<feature type="binding site" evidence="15">
    <location>
        <begin position="206"/>
        <end position="209"/>
    </location>
    <ligand>
        <name>FAD</name>
        <dbReference type="ChEBI" id="CHEBI:57692"/>
    </ligand>
</feature>
<comment type="cofactor">
    <cofactor evidence="15">
        <name>heme b</name>
        <dbReference type="ChEBI" id="CHEBI:60344"/>
    </cofactor>
    <text evidence="15">Binds 1 heme b (iron(II)-protoporphyrin IX) group per subunit.</text>
</comment>
<dbReference type="GO" id="GO:0046872">
    <property type="term" value="F:metal ion binding"/>
    <property type="evidence" value="ECO:0007669"/>
    <property type="project" value="UniProtKB-KW"/>
</dbReference>
<feature type="active site" description="Charge relay system" evidence="15">
    <location>
        <position position="95"/>
    </location>
</feature>
<comment type="domain">
    <text evidence="15">Consists of two distinct domains; an N-terminal heme-containing oxygen-binding domain and a C-terminal reductase domain with binding sites for FAD and NAD(P)H.</text>
</comment>
<comment type="function">
    <text evidence="15">Is involved in NO detoxification in an aerobic process, termed nitric oxide dioxygenase (NOD) reaction that utilizes O(2) and NAD(P)H to convert NO to nitrate, which protects the bacterium from various noxious nitrogen compounds. Therefore, plays a central role in the inducible response to nitrosative stress.</text>
</comment>
<keyword evidence="10 15" id="KW-0560">Oxidoreductase</keyword>
<dbReference type="PROSITE" id="PS01033">
    <property type="entry name" value="GLOBIN"/>
    <property type="match status" value="1"/>
</dbReference>
<keyword evidence="3 15" id="KW-0813">Transport</keyword>
<dbReference type="Gene3D" id="3.40.50.80">
    <property type="entry name" value="Nucleotide-binding domain of ferredoxin-NADP reductase (FNR) module"/>
    <property type="match status" value="1"/>
</dbReference>
<dbReference type="GO" id="GO:0046210">
    <property type="term" value="P:nitric oxide catabolic process"/>
    <property type="evidence" value="ECO:0007669"/>
    <property type="project" value="TreeGrafter"/>
</dbReference>
<feature type="active site" description="Charge relay system" evidence="15">
    <location>
        <position position="137"/>
    </location>
</feature>
<dbReference type="CDD" id="cd06184">
    <property type="entry name" value="flavohem_like_fad_nad_binding"/>
    <property type="match status" value="1"/>
</dbReference>
<evidence type="ECO:0000256" key="1">
    <source>
        <dbReference type="ARBA" id="ARBA00006401"/>
    </source>
</evidence>
<name>A0A0M0GHD3_SPOGL</name>
<dbReference type="InterPro" id="IPR012292">
    <property type="entry name" value="Globin/Proto"/>
</dbReference>
<dbReference type="PANTHER" id="PTHR43396">
    <property type="entry name" value="FLAVOHEMOPROTEIN"/>
    <property type="match status" value="1"/>
</dbReference>
<feature type="binding site" evidence="15">
    <location>
        <begin position="275"/>
        <end position="280"/>
    </location>
    <ligand>
        <name>NADP(+)</name>
        <dbReference type="ChEBI" id="CHEBI:58349"/>
    </ligand>
</feature>
<comment type="similarity">
    <text evidence="2 15">Belongs to the globin family. Two-domain flavohemoproteins subfamily.</text>
</comment>
<feature type="binding site" description="proximal binding residue" evidence="15">
    <location>
        <position position="85"/>
    </location>
    <ligand>
        <name>heme b</name>
        <dbReference type="ChEBI" id="CHEBI:60344"/>
    </ligand>
    <ligandPart>
        <name>Fe</name>
        <dbReference type="ChEBI" id="CHEBI:18248"/>
    </ligandPart>
</feature>
<dbReference type="FunFam" id="3.40.50.80:FF:000010">
    <property type="entry name" value="Flavohemoprotein"/>
    <property type="match status" value="1"/>
</dbReference>
<gene>
    <name evidence="15" type="primary">hmp</name>
    <name evidence="18" type="ORF">AF332_21815</name>
</gene>
<dbReference type="InterPro" id="IPR039261">
    <property type="entry name" value="FNR_nucleotide-bd"/>
</dbReference>
<dbReference type="EC" id="1.14.12.17" evidence="15"/>
<evidence type="ECO:0000256" key="3">
    <source>
        <dbReference type="ARBA" id="ARBA00022448"/>
    </source>
</evidence>
<dbReference type="PRINTS" id="PR00371">
    <property type="entry name" value="FPNCR"/>
</dbReference>
<evidence type="ECO:0000259" key="17">
    <source>
        <dbReference type="PROSITE" id="PS51384"/>
    </source>
</evidence>
<dbReference type="CDD" id="cd14777">
    <property type="entry name" value="Yhb1-globin-like"/>
    <property type="match status" value="1"/>
</dbReference>
<dbReference type="InterPro" id="IPR023950">
    <property type="entry name" value="Hmp"/>
</dbReference>
<keyword evidence="11 15" id="KW-0408">Iron</keyword>
<sequence length="409" mass="46119">MLDTKTIEIIKSTVPVLEKHGEDITKTFYKLMFTNHPELLNIFNHANQKQGRQQRALANSVYAAAKYIDNLEAILPVVTQIAHKHRSLGIKPEHYPIVGEHLILAIKEVLKEAATEEIINAWIKAYGVIADAFIGIEKSLYEDAAQKPGGWDNFRSFTVAKKVKESDVITSFYFTPDDGGSISGYLPGQYISVKLTIPGEEYTHIRQYSLSDSPEKSYYRISVKKEEGNEVKPVGKVSSYLHNEVKEGDHIEISAPAGEFVLENMEKPVVLLSGGVGITPMHSMLRHLDATEKNHETIFVHAALNGNAHAFSEEVQEIEKDNPLVKTYFCYESPTEKDKAEKIYAKEGYITSEWLNTIVPNKESMVYMCGPVPFMQAMYEALLEAGFKKENIRYEFFGPSMQLKETQSV</sequence>
<dbReference type="Gene3D" id="2.40.30.10">
    <property type="entry name" value="Translation factors"/>
    <property type="match status" value="1"/>
</dbReference>
<proteinExistence type="inferred from homology"/>
<dbReference type="FunFam" id="1.10.490.10:FF:000003">
    <property type="entry name" value="Flavohemoprotein"/>
    <property type="match status" value="1"/>
</dbReference>
<keyword evidence="15" id="KW-0216">Detoxification</keyword>
<evidence type="ECO:0000256" key="14">
    <source>
        <dbReference type="ARBA" id="ARBA00049433"/>
    </source>
</evidence>
<feature type="site" description="Influences the redox potential of the prosthetic heme and FAD groups" evidence="15">
    <location>
        <position position="395"/>
    </location>
</feature>
<evidence type="ECO:0000256" key="12">
    <source>
        <dbReference type="ARBA" id="ARBA00023027"/>
    </source>
</evidence>
<feature type="binding site" evidence="15">
    <location>
        <position position="190"/>
    </location>
    <ligand>
        <name>FAD</name>
        <dbReference type="ChEBI" id="CHEBI:57692"/>
    </ligand>
</feature>
<evidence type="ECO:0000256" key="6">
    <source>
        <dbReference type="ARBA" id="ARBA00022630"/>
    </source>
</evidence>
<dbReference type="NCBIfam" id="NF009805">
    <property type="entry name" value="PRK13289.1"/>
    <property type="match status" value="1"/>
</dbReference>
<evidence type="ECO:0000256" key="11">
    <source>
        <dbReference type="ARBA" id="ARBA00023004"/>
    </source>
</evidence>
<keyword evidence="5 15" id="KW-0561">Oxygen transport</keyword>
<evidence type="ECO:0000256" key="7">
    <source>
        <dbReference type="ARBA" id="ARBA00022723"/>
    </source>
</evidence>
<dbReference type="PRINTS" id="PR00410">
    <property type="entry name" value="PHEHYDRXLASE"/>
</dbReference>
<dbReference type="InterPro" id="IPR000971">
    <property type="entry name" value="Globin"/>
</dbReference>
<dbReference type="PATRIC" id="fig|1459.3.peg.4807"/>
<dbReference type="Proteomes" id="UP000037109">
    <property type="component" value="Unassembled WGS sequence"/>
</dbReference>
<dbReference type="InterPro" id="IPR017938">
    <property type="entry name" value="Riboflavin_synthase-like_b-brl"/>
</dbReference>
<dbReference type="GO" id="GO:0008941">
    <property type="term" value="F:nitric oxide dioxygenase NAD(P)H activity"/>
    <property type="evidence" value="ECO:0007669"/>
    <property type="project" value="UniProtKB-UniRule"/>
</dbReference>
<evidence type="ECO:0000256" key="15">
    <source>
        <dbReference type="HAMAP-Rule" id="MF_01252"/>
    </source>
</evidence>
<reference evidence="19" key="1">
    <citation type="submission" date="2015-07" db="EMBL/GenBank/DDBJ databases">
        <title>Fjat-10036 dsm4.</title>
        <authorList>
            <person name="Liu B."/>
            <person name="Wang J."/>
            <person name="Zhu Y."/>
            <person name="Liu G."/>
            <person name="Chen Q."/>
            <person name="Chen Z."/>
            <person name="Lan J."/>
            <person name="Che J."/>
            <person name="Ge C."/>
            <person name="Shi H."/>
            <person name="Pan Z."/>
            <person name="Liu X."/>
        </authorList>
    </citation>
    <scope>NUCLEOTIDE SEQUENCE [LARGE SCALE GENOMIC DNA]</scope>
    <source>
        <strain evidence="19">DSM 4</strain>
    </source>
</reference>
<protein>
    <recommendedName>
        <fullName evidence="15">Flavohemoprotein</fullName>
    </recommendedName>
    <alternativeName>
        <fullName evidence="15">Flavohemoglobin</fullName>
    </alternativeName>
    <alternativeName>
        <fullName evidence="15">Hemoglobin-like protein</fullName>
    </alternativeName>
    <alternativeName>
        <fullName evidence="15">Nitric oxide dioxygenase</fullName>
        <shortName evidence="15">NO oxygenase</shortName>
        <shortName evidence="15">NOD</shortName>
        <ecNumber evidence="15">1.14.12.17</ecNumber>
    </alternativeName>
</protein>
<evidence type="ECO:0000256" key="5">
    <source>
        <dbReference type="ARBA" id="ARBA00022621"/>
    </source>
</evidence>
<dbReference type="HAMAP" id="MF_01252">
    <property type="entry name" value="Hmp"/>
    <property type="match status" value="1"/>
</dbReference>
<evidence type="ECO:0000256" key="13">
    <source>
        <dbReference type="ARBA" id="ARBA00048649"/>
    </source>
</evidence>
<accession>A0A0M0GHD3</accession>
<dbReference type="GO" id="GO:0071949">
    <property type="term" value="F:FAD binding"/>
    <property type="evidence" value="ECO:0007669"/>
    <property type="project" value="InterPro"/>
</dbReference>